<evidence type="ECO:0000313" key="11">
    <source>
        <dbReference type="Proteomes" id="UP000075809"/>
    </source>
</evidence>
<dbReference type="GO" id="GO:0000981">
    <property type="term" value="F:DNA-binding transcription factor activity, RNA polymerase II-specific"/>
    <property type="evidence" value="ECO:0007669"/>
    <property type="project" value="TreeGrafter"/>
</dbReference>
<evidence type="ECO:0000256" key="4">
    <source>
        <dbReference type="ARBA" id="ARBA00023125"/>
    </source>
</evidence>
<dbReference type="PANTHER" id="PTHR12198:SF0">
    <property type="entry name" value="HOMEOBOX PROTEIN PROSPERO"/>
    <property type="match status" value="1"/>
</dbReference>
<keyword evidence="11" id="KW-1185">Reference proteome</keyword>
<dbReference type="Gene3D" id="1.10.10.500">
    <property type="entry name" value="Homeo-prospero domain"/>
    <property type="match status" value="1"/>
</dbReference>
<dbReference type="InterPro" id="IPR009057">
    <property type="entry name" value="Homeodomain-like_sf"/>
</dbReference>
<dbReference type="EMBL" id="KQ982215">
    <property type="protein sequence ID" value="KYQ58903.1"/>
    <property type="molecule type" value="Genomic_DNA"/>
</dbReference>
<evidence type="ECO:0000256" key="6">
    <source>
        <dbReference type="ARBA" id="ARBA00023163"/>
    </source>
</evidence>
<dbReference type="Proteomes" id="UP000075809">
    <property type="component" value="Unassembled WGS sequence"/>
</dbReference>
<dbReference type="SUPFAM" id="SSF46689">
    <property type="entry name" value="Homeodomain-like"/>
    <property type="match status" value="1"/>
</dbReference>
<dbReference type="PROSITE" id="PS51818">
    <property type="entry name" value="HOMEO_PROSPERO"/>
    <property type="match status" value="1"/>
</dbReference>
<dbReference type="InterPro" id="IPR037131">
    <property type="entry name" value="Homeo_prospero_dom_sf"/>
</dbReference>
<keyword evidence="6" id="KW-0804">Transcription</keyword>
<evidence type="ECO:0000256" key="1">
    <source>
        <dbReference type="ARBA" id="ARBA00004123"/>
    </source>
</evidence>
<dbReference type="AlphaFoldDB" id="A0A151XEU6"/>
<organism evidence="10 11">
    <name type="scientific">Mycetomoellerius zeteki</name>
    <dbReference type="NCBI Taxonomy" id="64791"/>
    <lineage>
        <taxon>Eukaryota</taxon>
        <taxon>Metazoa</taxon>
        <taxon>Ecdysozoa</taxon>
        <taxon>Arthropoda</taxon>
        <taxon>Hexapoda</taxon>
        <taxon>Insecta</taxon>
        <taxon>Pterygota</taxon>
        <taxon>Neoptera</taxon>
        <taxon>Endopterygota</taxon>
        <taxon>Hymenoptera</taxon>
        <taxon>Apocrita</taxon>
        <taxon>Aculeata</taxon>
        <taxon>Formicoidea</taxon>
        <taxon>Formicidae</taxon>
        <taxon>Myrmicinae</taxon>
        <taxon>Mycetomoellerius</taxon>
    </lineage>
</organism>
<dbReference type="InterPro" id="IPR023082">
    <property type="entry name" value="Homeo_prospero_dom"/>
</dbReference>
<evidence type="ECO:0000256" key="3">
    <source>
        <dbReference type="ARBA" id="ARBA00023015"/>
    </source>
</evidence>
<gene>
    <name evidence="10" type="ORF">ALC60_02059</name>
</gene>
<name>A0A151XEU6_9HYME</name>
<keyword evidence="3" id="KW-0805">Transcription regulation</keyword>
<protein>
    <recommendedName>
        <fullName evidence="8">Homeobox protein prospero</fullName>
    </recommendedName>
</protein>
<dbReference type="GO" id="GO:0005634">
    <property type="term" value="C:nucleus"/>
    <property type="evidence" value="ECO:0007669"/>
    <property type="project" value="UniProtKB-SubCell"/>
</dbReference>
<dbReference type="FunFam" id="1.10.10.500:FF:000002">
    <property type="entry name" value="Prospero homeobox 3"/>
    <property type="match status" value="1"/>
</dbReference>
<accession>A0A151XEU6</accession>
<dbReference type="STRING" id="64791.A0A151XEU6"/>
<keyword evidence="7" id="KW-0539">Nucleus</keyword>
<comment type="subcellular location">
    <subcellularLocation>
        <location evidence="1">Nucleus</location>
    </subcellularLocation>
</comment>
<evidence type="ECO:0000313" key="10">
    <source>
        <dbReference type="EMBL" id="KYQ58903.1"/>
    </source>
</evidence>
<dbReference type="GO" id="GO:0010001">
    <property type="term" value="P:glial cell differentiation"/>
    <property type="evidence" value="ECO:0007669"/>
    <property type="project" value="UniProtKB-ARBA"/>
</dbReference>
<evidence type="ECO:0000256" key="8">
    <source>
        <dbReference type="ARBA" id="ARBA00067423"/>
    </source>
</evidence>
<sequence>LSLSMCVYIYSYTLQNGISLTAVNSSTLTPMHLRKAKLMFFWVRYPSSAVLKMYFPDIKFNKNNTAQLVKWFSNFREFYYIQMEKYARQAVSEGVKNSEDLRVGGDSEIYRVLNLHYNRNNHIEVWGPQVPSNFRYVVEQTLKEFFKAIQGGKDSEQSWKKSIYKVISRLDDPVPEYFKSPNFLEQLE</sequence>
<evidence type="ECO:0000256" key="5">
    <source>
        <dbReference type="ARBA" id="ARBA00023155"/>
    </source>
</evidence>
<dbReference type="InterPro" id="IPR039350">
    <property type="entry name" value="Prospero_homeodomain"/>
</dbReference>
<evidence type="ECO:0000256" key="2">
    <source>
        <dbReference type="ARBA" id="ARBA00022473"/>
    </source>
</evidence>
<evidence type="ECO:0000256" key="7">
    <source>
        <dbReference type="ARBA" id="ARBA00023242"/>
    </source>
</evidence>
<feature type="non-terminal residue" evidence="10">
    <location>
        <position position="1"/>
    </location>
</feature>
<keyword evidence="2" id="KW-0217">Developmental protein</keyword>
<dbReference type="GO" id="GO:0048468">
    <property type="term" value="P:cell development"/>
    <property type="evidence" value="ECO:0007669"/>
    <property type="project" value="UniProtKB-ARBA"/>
</dbReference>
<proteinExistence type="predicted"/>
<evidence type="ECO:0000259" key="9">
    <source>
        <dbReference type="PROSITE" id="PS51818"/>
    </source>
</evidence>
<dbReference type="GO" id="GO:0000978">
    <property type="term" value="F:RNA polymerase II cis-regulatory region sequence-specific DNA binding"/>
    <property type="evidence" value="ECO:0007669"/>
    <property type="project" value="TreeGrafter"/>
</dbReference>
<reference evidence="10 11" key="1">
    <citation type="submission" date="2015-09" db="EMBL/GenBank/DDBJ databases">
        <title>Trachymyrmex zeteki WGS genome.</title>
        <authorList>
            <person name="Nygaard S."/>
            <person name="Hu H."/>
            <person name="Boomsma J."/>
            <person name="Zhang G."/>
        </authorList>
    </citation>
    <scope>NUCLEOTIDE SEQUENCE [LARGE SCALE GENOMIC DNA]</scope>
    <source>
        <strain evidence="10">Tzet28-1</strain>
        <tissue evidence="10">Whole body</tissue>
    </source>
</reference>
<keyword evidence="4 10" id="KW-0238">DNA-binding</keyword>
<keyword evidence="5 10" id="KW-0371">Homeobox</keyword>
<dbReference type="Pfam" id="PF05044">
    <property type="entry name" value="HPD"/>
    <property type="match status" value="1"/>
</dbReference>
<feature type="domain" description="Prospero" evidence="9">
    <location>
        <begin position="25"/>
        <end position="188"/>
    </location>
</feature>
<dbReference type="PANTHER" id="PTHR12198">
    <property type="entry name" value="HOMEOBOX PROTEIN PROSPERO/PROX-1/CEH-26"/>
    <property type="match status" value="1"/>
</dbReference>